<keyword evidence="8 10" id="KW-0746">Sphingolipid metabolism</keyword>
<dbReference type="GO" id="GO:0005102">
    <property type="term" value="F:signaling receptor binding"/>
    <property type="evidence" value="ECO:0007669"/>
    <property type="project" value="UniProtKB-ARBA"/>
</dbReference>
<evidence type="ECO:0000259" key="11">
    <source>
        <dbReference type="Pfam" id="PF02055"/>
    </source>
</evidence>
<dbReference type="AlphaFoldDB" id="A0A812BKJ3"/>
<dbReference type="GO" id="GO:0032006">
    <property type="term" value="P:regulation of TOR signaling"/>
    <property type="evidence" value="ECO:0007669"/>
    <property type="project" value="UniProtKB-ARBA"/>
</dbReference>
<dbReference type="Gene3D" id="3.20.20.80">
    <property type="entry name" value="Glycosidases"/>
    <property type="match status" value="1"/>
</dbReference>
<dbReference type="GO" id="GO:0016758">
    <property type="term" value="F:hexosyltransferase activity"/>
    <property type="evidence" value="ECO:0007669"/>
    <property type="project" value="UniProtKB-ARBA"/>
</dbReference>
<evidence type="ECO:0000313" key="14">
    <source>
        <dbReference type="Proteomes" id="UP000597762"/>
    </source>
</evidence>
<feature type="domain" description="Glycosyl hydrolase family 30 TIM-barrel" evidence="11">
    <location>
        <begin position="12"/>
        <end position="361"/>
    </location>
</feature>
<reference evidence="13" key="1">
    <citation type="submission" date="2021-01" db="EMBL/GenBank/DDBJ databases">
        <authorList>
            <person name="Li R."/>
            <person name="Bekaert M."/>
        </authorList>
    </citation>
    <scope>NUCLEOTIDE SEQUENCE</scope>
    <source>
        <strain evidence="13">Farmed</strain>
    </source>
</reference>
<evidence type="ECO:0000256" key="8">
    <source>
        <dbReference type="ARBA" id="ARBA00022919"/>
    </source>
</evidence>
<dbReference type="GO" id="GO:0030163">
    <property type="term" value="P:protein catabolic process"/>
    <property type="evidence" value="ECO:0007669"/>
    <property type="project" value="UniProtKB-ARBA"/>
</dbReference>
<evidence type="ECO:0000259" key="12">
    <source>
        <dbReference type="Pfam" id="PF17189"/>
    </source>
</evidence>
<evidence type="ECO:0000256" key="6">
    <source>
        <dbReference type="ARBA" id="ARBA00022729"/>
    </source>
</evidence>
<dbReference type="GO" id="GO:0042391">
    <property type="term" value="P:regulation of membrane potential"/>
    <property type="evidence" value="ECO:0007669"/>
    <property type="project" value="UniProtKB-ARBA"/>
</dbReference>
<evidence type="ECO:0000256" key="10">
    <source>
        <dbReference type="RuleBase" id="RU361188"/>
    </source>
</evidence>
<feature type="domain" description="Glycosyl hydrolase family 30 beta sandwich" evidence="12">
    <location>
        <begin position="364"/>
        <end position="405"/>
    </location>
</feature>
<evidence type="ECO:0000256" key="4">
    <source>
        <dbReference type="ARBA" id="ARBA00005382"/>
    </source>
</evidence>
<keyword evidence="14" id="KW-1185">Reference proteome</keyword>
<dbReference type="PANTHER" id="PTHR11069:SF23">
    <property type="entry name" value="LYSOSOMAL ACID GLUCOSYLCERAMIDASE"/>
    <property type="match status" value="1"/>
</dbReference>
<evidence type="ECO:0000256" key="7">
    <source>
        <dbReference type="ARBA" id="ARBA00022801"/>
    </source>
</evidence>
<dbReference type="Pfam" id="PF17189">
    <property type="entry name" value="Glyco_hydro_30C"/>
    <property type="match status" value="1"/>
</dbReference>
<accession>A0A812BKJ3</accession>
<evidence type="ECO:0000256" key="5">
    <source>
        <dbReference type="ARBA" id="ARBA00012658"/>
    </source>
</evidence>
<comment type="catalytic activity">
    <reaction evidence="1">
        <text>a beta-D-glucosyl-(1&lt;-&gt;1')-N-acylsphing-4-enine + H2O = an N-acylsphing-4-enine + D-glucose</text>
        <dbReference type="Rhea" id="RHEA:13269"/>
        <dbReference type="ChEBI" id="CHEBI:4167"/>
        <dbReference type="ChEBI" id="CHEBI:15377"/>
        <dbReference type="ChEBI" id="CHEBI:22801"/>
        <dbReference type="ChEBI" id="CHEBI:52639"/>
        <dbReference type="EC" id="3.2.1.45"/>
    </reaction>
    <physiologicalReaction direction="left-to-right" evidence="1">
        <dbReference type="Rhea" id="RHEA:13270"/>
    </physiologicalReaction>
</comment>
<comment type="similarity">
    <text evidence="4 10">Belongs to the glycosyl hydrolase 30 family.</text>
</comment>
<evidence type="ECO:0000256" key="3">
    <source>
        <dbReference type="ARBA" id="ARBA00005189"/>
    </source>
</evidence>
<organism evidence="13 14">
    <name type="scientific">Acanthosepion pharaonis</name>
    <name type="common">Pharaoh cuttlefish</name>
    <name type="synonym">Sepia pharaonis</name>
    <dbReference type="NCBI Taxonomy" id="158019"/>
    <lineage>
        <taxon>Eukaryota</taxon>
        <taxon>Metazoa</taxon>
        <taxon>Spiralia</taxon>
        <taxon>Lophotrochozoa</taxon>
        <taxon>Mollusca</taxon>
        <taxon>Cephalopoda</taxon>
        <taxon>Coleoidea</taxon>
        <taxon>Decapodiformes</taxon>
        <taxon>Sepiida</taxon>
        <taxon>Sepiina</taxon>
        <taxon>Sepiidae</taxon>
        <taxon>Acanthosepion</taxon>
    </lineage>
</organism>
<evidence type="ECO:0000256" key="2">
    <source>
        <dbReference type="ARBA" id="ARBA00004991"/>
    </source>
</evidence>
<dbReference type="EMBL" id="CAHIKZ030000703">
    <property type="protein sequence ID" value="CAE1234393.1"/>
    <property type="molecule type" value="Genomic_DNA"/>
</dbReference>
<keyword evidence="6" id="KW-0732">Signal</keyword>
<dbReference type="SUPFAM" id="SSF51445">
    <property type="entry name" value="(Trans)glycosidases"/>
    <property type="match status" value="1"/>
</dbReference>
<dbReference type="GO" id="GO:0006680">
    <property type="term" value="P:glucosylceramide catabolic process"/>
    <property type="evidence" value="ECO:0007669"/>
    <property type="project" value="UniProtKB-ARBA"/>
</dbReference>
<protein>
    <recommendedName>
        <fullName evidence="5 10">Glucosylceramidase</fullName>
        <ecNumber evidence="5 10">3.2.1.45</ecNumber>
    </recommendedName>
</protein>
<dbReference type="GO" id="GO:0004348">
    <property type="term" value="F:glucosylceramidase activity"/>
    <property type="evidence" value="ECO:0007669"/>
    <property type="project" value="UniProtKB-EC"/>
</dbReference>
<dbReference type="EC" id="3.2.1.45" evidence="5 10"/>
<dbReference type="InterPro" id="IPR033452">
    <property type="entry name" value="GH30_C"/>
</dbReference>
<comment type="caution">
    <text evidence="13">The sequence shown here is derived from an EMBL/GenBank/DDBJ whole genome shotgun (WGS) entry which is preliminary data.</text>
</comment>
<dbReference type="GO" id="GO:0005764">
    <property type="term" value="C:lysosome"/>
    <property type="evidence" value="ECO:0007669"/>
    <property type="project" value="UniProtKB-ARBA"/>
</dbReference>
<name>A0A812BKJ3_ACAPH</name>
<dbReference type="GO" id="GO:0007040">
    <property type="term" value="P:lysosome organization"/>
    <property type="evidence" value="ECO:0007669"/>
    <property type="project" value="UniProtKB-ARBA"/>
</dbReference>
<dbReference type="Proteomes" id="UP000597762">
    <property type="component" value="Unassembled WGS sequence"/>
</dbReference>
<dbReference type="InterPro" id="IPR001139">
    <property type="entry name" value="Glyco_hydro_30"/>
</dbReference>
<dbReference type="FunFam" id="3.20.20.80:FF:000030">
    <property type="entry name" value="Lysosomal acid glucosylceramidase"/>
    <property type="match status" value="1"/>
</dbReference>
<dbReference type="GO" id="GO:0051246">
    <property type="term" value="P:regulation of protein metabolic process"/>
    <property type="evidence" value="ECO:0007669"/>
    <property type="project" value="UniProtKB-ARBA"/>
</dbReference>
<keyword evidence="7 10" id="KW-0378">Hydrolase</keyword>
<dbReference type="GO" id="GO:0016241">
    <property type="term" value="P:regulation of macroautophagy"/>
    <property type="evidence" value="ECO:0007669"/>
    <property type="project" value="UniProtKB-ARBA"/>
</dbReference>
<evidence type="ECO:0000256" key="9">
    <source>
        <dbReference type="ARBA" id="ARBA00023098"/>
    </source>
</evidence>
<evidence type="ECO:0000313" key="13">
    <source>
        <dbReference type="EMBL" id="CAE1234393.1"/>
    </source>
</evidence>
<dbReference type="InterPro" id="IPR017853">
    <property type="entry name" value="GH"/>
</dbReference>
<comment type="pathway">
    <text evidence="3">Lipid metabolism.</text>
</comment>
<dbReference type="OrthoDB" id="2160638at2759"/>
<proteinExistence type="inferred from homology"/>
<dbReference type="GO" id="GO:0006914">
    <property type="term" value="P:autophagy"/>
    <property type="evidence" value="ECO:0007669"/>
    <property type="project" value="UniProtKB-ARBA"/>
</dbReference>
<keyword evidence="10 13" id="KW-0326">Glycosidase</keyword>
<dbReference type="GO" id="GO:0008202">
    <property type="term" value="P:steroid metabolic process"/>
    <property type="evidence" value="ECO:0007669"/>
    <property type="project" value="UniProtKB-ARBA"/>
</dbReference>
<dbReference type="GO" id="GO:0006066">
    <property type="term" value="P:alcohol metabolic process"/>
    <property type="evidence" value="ECO:0007669"/>
    <property type="project" value="UniProtKB-ARBA"/>
</dbReference>
<comment type="pathway">
    <text evidence="2">Sphingolipid metabolism.</text>
</comment>
<evidence type="ECO:0000256" key="1">
    <source>
        <dbReference type="ARBA" id="ARBA00001013"/>
    </source>
</evidence>
<keyword evidence="9 10" id="KW-0443">Lipid metabolism</keyword>
<dbReference type="Pfam" id="PF02055">
    <property type="entry name" value="Glyco_hydro_30"/>
    <property type="match status" value="1"/>
</dbReference>
<dbReference type="PANTHER" id="PTHR11069">
    <property type="entry name" value="GLUCOSYLCERAMIDASE"/>
    <property type="match status" value="1"/>
</dbReference>
<gene>
    <name evidence="13" type="ORF">SPHA_19353</name>
</gene>
<dbReference type="InterPro" id="IPR033453">
    <property type="entry name" value="Glyco_hydro_30_TIM-barrel"/>
</dbReference>
<dbReference type="GO" id="GO:0005774">
    <property type="term" value="C:vacuolar membrane"/>
    <property type="evidence" value="ECO:0007669"/>
    <property type="project" value="UniProtKB-ARBA"/>
</dbReference>
<dbReference type="GO" id="GO:0010605">
    <property type="term" value="P:negative regulation of macromolecule metabolic process"/>
    <property type="evidence" value="ECO:0007669"/>
    <property type="project" value="UniProtKB-ARBA"/>
</dbReference>
<dbReference type="PRINTS" id="PR00843">
    <property type="entry name" value="GLHYDRLASE30"/>
</dbReference>
<sequence>MFINYNKTFQKIIGFGGAFTDAAGINILSLPLKAQKRLLQSYFSPEGIEYNLGRVPMASCDFSTHVYSYDDHPNDTSLLKFVLAEEDLIYKIPFIRAAQEMSKKKLLMFASPWSAPAWMKTNNNMTGKGSLIGKPGGIYFKAWAHYFVKFLEEYKHFNISFWGLTLQNEPTDGFINKFRFQAMGWTPGMQRDFIVKDLGPVLYSYHYDKLKLMIFDDQRPLMSIWAKMILLDPEIRKYVSGIAVHWYLDLPYTSNILDITHNMFPDYFILGTEACVGSYPWNYPKVALGSWSRAEDYSKDIIQDLNHWVTGWTDWNIALDLQGGPNWVKNFVDSPIIVNKTKGEFYKQPMFYILGHFSKFILPDSVRVNVNNVPQNLDVVCFYRPDKATVLVISNRHGYDITFQFGGINKLMTENNSSSSNVNGIRVLY</sequence>